<feature type="domain" description="Transposase IS200-like" evidence="1">
    <location>
        <begin position="4"/>
        <end position="118"/>
    </location>
</feature>
<dbReference type="NCBIfam" id="NF033573">
    <property type="entry name" value="transpos_IS200"/>
    <property type="match status" value="1"/>
</dbReference>
<comment type="caution">
    <text evidence="2">The sequence shown here is derived from an EMBL/GenBank/DDBJ whole genome shotgun (WGS) entry which is preliminary data.</text>
</comment>
<dbReference type="Gene3D" id="3.30.70.1290">
    <property type="entry name" value="Transposase IS200-like"/>
    <property type="match status" value="1"/>
</dbReference>
<proteinExistence type="predicted"/>
<evidence type="ECO:0000259" key="1">
    <source>
        <dbReference type="SMART" id="SM01321"/>
    </source>
</evidence>
<evidence type="ECO:0000313" key="3">
    <source>
        <dbReference type="Proteomes" id="UP000238157"/>
    </source>
</evidence>
<dbReference type="EMBL" id="PVTR01000020">
    <property type="protein sequence ID" value="PRY84469.1"/>
    <property type="molecule type" value="Genomic_DNA"/>
</dbReference>
<dbReference type="InterPro" id="IPR002686">
    <property type="entry name" value="Transposase_17"/>
</dbReference>
<dbReference type="SUPFAM" id="SSF143422">
    <property type="entry name" value="Transposase IS200-like"/>
    <property type="match status" value="1"/>
</dbReference>
<dbReference type="OrthoDB" id="9797997at2"/>
<sequence>MSTYSQIYIQIVIAVNGRYSLISHTWEEELYKYITGIITNKGQKLIAINGMPDHVHILIGMKPSCCLSDLIREIKKASNAFVNEKRFIKSKFEWQEGFGAFSYSQSALNHVITYIQNQKEHHKKKTFKEEYIDFLKKFEVDYNSAYLFKWIEEED</sequence>
<name>A0A2T0WCN5_9BACT</name>
<gene>
    <name evidence="2" type="ORF">CLW00_12015</name>
</gene>
<accession>A0A2T0WCN5</accession>
<dbReference type="InterPro" id="IPR036515">
    <property type="entry name" value="Transposase_17_sf"/>
</dbReference>
<reference evidence="2 3" key="1">
    <citation type="submission" date="2018-03" db="EMBL/GenBank/DDBJ databases">
        <title>Genomic Encyclopedia of Archaeal and Bacterial Type Strains, Phase II (KMG-II): from individual species to whole genera.</title>
        <authorList>
            <person name="Goeker M."/>
        </authorList>
    </citation>
    <scope>NUCLEOTIDE SEQUENCE [LARGE SCALE GENOMIC DNA]</scope>
    <source>
        <strain evidence="2 3">DSM 27929</strain>
    </source>
</reference>
<dbReference type="Proteomes" id="UP000238157">
    <property type="component" value="Unassembled WGS sequence"/>
</dbReference>
<dbReference type="Pfam" id="PF01797">
    <property type="entry name" value="Y1_Tnp"/>
    <property type="match status" value="1"/>
</dbReference>
<dbReference type="RefSeq" id="WP_106135545.1">
    <property type="nucleotide sequence ID" value="NZ_PVTR01000020.1"/>
</dbReference>
<protein>
    <submittedName>
        <fullName evidence="2">REP element-mobilizing transposase RayT</fullName>
    </submittedName>
</protein>
<dbReference type="PANTHER" id="PTHR33360:SF2">
    <property type="entry name" value="TRANSPOSASE FOR INSERTION SEQUENCE ELEMENT IS200"/>
    <property type="match status" value="1"/>
</dbReference>
<dbReference type="PANTHER" id="PTHR33360">
    <property type="entry name" value="TRANSPOSASE FOR INSERTION SEQUENCE ELEMENT IS200"/>
    <property type="match status" value="1"/>
</dbReference>
<evidence type="ECO:0000313" key="2">
    <source>
        <dbReference type="EMBL" id="PRY84469.1"/>
    </source>
</evidence>
<dbReference type="GO" id="GO:0003677">
    <property type="term" value="F:DNA binding"/>
    <property type="evidence" value="ECO:0007669"/>
    <property type="project" value="InterPro"/>
</dbReference>
<dbReference type="AlphaFoldDB" id="A0A2T0WCN5"/>
<organism evidence="2 3">
    <name type="scientific">Mongoliibacter ruber</name>
    <dbReference type="NCBI Taxonomy" id="1750599"/>
    <lineage>
        <taxon>Bacteria</taxon>
        <taxon>Pseudomonadati</taxon>
        <taxon>Bacteroidota</taxon>
        <taxon>Cytophagia</taxon>
        <taxon>Cytophagales</taxon>
        <taxon>Cyclobacteriaceae</taxon>
        <taxon>Mongoliibacter</taxon>
    </lineage>
</organism>
<dbReference type="GO" id="GO:0006313">
    <property type="term" value="P:DNA transposition"/>
    <property type="evidence" value="ECO:0007669"/>
    <property type="project" value="InterPro"/>
</dbReference>
<keyword evidence="3" id="KW-1185">Reference proteome</keyword>
<dbReference type="GO" id="GO:0004803">
    <property type="term" value="F:transposase activity"/>
    <property type="evidence" value="ECO:0007669"/>
    <property type="project" value="InterPro"/>
</dbReference>
<dbReference type="SMART" id="SM01321">
    <property type="entry name" value="Y1_Tnp"/>
    <property type="match status" value="1"/>
</dbReference>